<dbReference type="InterPro" id="IPR036291">
    <property type="entry name" value="NAD(P)-bd_dom_sf"/>
</dbReference>
<feature type="region of interest" description="Disordered" evidence="3">
    <location>
        <begin position="324"/>
        <end position="348"/>
    </location>
</feature>
<comment type="caution">
    <text evidence="6">The sequence shown here is derived from an EMBL/GenBank/DDBJ whole genome shotgun (WGS) entry which is preliminary data.</text>
</comment>
<feature type="domain" description="Gfo/Idh/MocA-like oxidoreductase N-terminal" evidence="4">
    <location>
        <begin position="6"/>
        <end position="124"/>
    </location>
</feature>
<evidence type="ECO:0000313" key="7">
    <source>
        <dbReference type="Proteomes" id="UP000523007"/>
    </source>
</evidence>
<name>A0A7W7RL98_9ACTN</name>
<organism evidence="6 7">
    <name type="scientific">Lipingzhangella halophila</name>
    <dbReference type="NCBI Taxonomy" id="1783352"/>
    <lineage>
        <taxon>Bacteria</taxon>
        <taxon>Bacillati</taxon>
        <taxon>Actinomycetota</taxon>
        <taxon>Actinomycetes</taxon>
        <taxon>Streptosporangiales</taxon>
        <taxon>Nocardiopsidaceae</taxon>
        <taxon>Lipingzhangella</taxon>
    </lineage>
</organism>
<dbReference type="RefSeq" id="WP_184581858.1">
    <property type="nucleotide sequence ID" value="NZ_JACHJT010000001.1"/>
</dbReference>
<comment type="similarity">
    <text evidence="1">Belongs to the Gfo/Idh/MocA family.</text>
</comment>
<accession>A0A7W7RL98</accession>
<keyword evidence="7" id="KW-1185">Reference proteome</keyword>
<dbReference type="InterPro" id="IPR000683">
    <property type="entry name" value="Gfo/Idh/MocA-like_OxRdtase_N"/>
</dbReference>
<dbReference type="Pfam" id="PF22725">
    <property type="entry name" value="GFO_IDH_MocA_C3"/>
    <property type="match status" value="1"/>
</dbReference>
<dbReference type="EMBL" id="JACHJT010000001">
    <property type="protein sequence ID" value="MBB4934075.1"/>
    <property type="molecule type" value="Genomic_DNA"/>
</dbReference>
<dbReference type="PANTHER" id="PTHR22604">
    <property type="entry name" value="OXIDOREDUCTASES"/>
    <property type="match status" value="1"/>
</dbReference>
<dbReference type="GO" id="GO:0000166">
    <property type="term" value="F:nucleotide binding"/>
    <property type="evidence" value="ECO:0007669"/>
    <property type="project" value="InterPro"/>
</dbReference>
<dbReference type="Proteomes" id="UP000523007">
    <property type="component" value="Unassembled WGS sequence"/>
</dbReference>
<dbReference type="Gene3D" id="3.40.50.720">
    <property type="entry name" value="NAD(P)-binding Rossmann-like Domain"/>
    <property type="match status" value="1"/>
</dbReference>
<evidence type="ECO:0000256" key="1">
    <source>
        <dbReference type="ARBA" id="ARBA00010928"/>
    </source>
</evidence>
<dbReference type="AlphaFoldDB" id="A0A7W7RL98"/>
<dbReference type="PANTHER" id="PTHR22604:SF105">
    <property type="entry name" value="TRANS-1,2-DIHYDROBENZENE-1,2-DIOL DEHYDROGENASE"/>
    <property type="match status" value="1"/>
</dbReference>
<keyword evidence="2" id="KW-0560">Oxidoreductase</keyword>
<dbReference type="SUPFAM" id="SSF55347">
    <property type="entry name" value="Glyceraldehyde-3-phosphate dehydrogenase-like, C-terminal domain"/>
    <property type="match status" value="1"/>
</dbReference>
<dbReference type="InterPro" id="IPR055170">
    <property type="entry name" value="GFO_IDH_MocA-like_dom"/>
</dbReference>
<protein>
    <submittedName>
        <fullName evidence="6">NDP-hexose-3-ketoreductase</fullName>
    </submittedName>
</protein>
<evidence type="ECO:0000313" key="6">
    <source>
        <dbReference type="EMBL" id="MBB4934075.1"/>
    </source>
</evidence>
<gene>
    <name evidence="6" type="ORF">F4561_004895</name>
</gene>
<proteinExistence type="inferred from homology"/>
<dbReference type="Pfam" id="PF01408">
    <property type="entry name" value="GFO_IDH_MocA"/>
    <property type="match status" value="1"/>
</dbReference>
<evidence type="ECO:0000256" key="3">
    <source>
        <dbReference type="SAM" id="MobiDB-lite"/>
    </source>
</evidence>
<dbReference type="Gene3D" id="3.30.360.10">
    <property type="entry name" value="Dihydrodipicolinate Reductase, domain 2"/>
    <property type="match status" value="1"/>
</dbReference>
<dbReference type="GO" id="GO:0016491">
    <property type="term" value="F:oxidoreductase activity"/>
    <property type="evidence" value="ECO:0007669"/>
    <property type="project" value="UniProtKB-KW"/>
</dbReference>
<dbReference type="InterPro" id="IPR050984">
    <property type="entry name" value="Gfo/Idh/MocA_domain"/>
</dbReference>
<sequence>MRPERVRFGILGCADIARRRTIPAMLREPGAELVAVASRSAATAREFTTLFGNEAVEGYGSLVERTDIDALYIPLPAGLHHEWILRALNAGKHVLAEKPLTTNYQDTVEAVEIARSRGLTLMENLTYTYHGMHATVRELVATGTVGELRTVSAAFAIPPLRDGDIRYRPELGGGSLADNGIYPLSAALLHLGPELDVVGAALKRAAQHSVDVAGNALLSTPSGQTATVTFGFEHSYLCQYVLWGSEGRVVVDRAYTPPPTLRPTIRVEQQDTTWERTLAAEDQFAHCLRAFVRSVAGTAPDLPGTATADLLRRARLMDRVRSRARILSATPEHRSRTPPSAGHGRRSE</sequence>
<evidence type="ECO:0000259" key="5">
    <source>
        <dbReference type="Pfam" id="PF22725"/>
    </source>
</evidence>
<dbReference type="SUPFAM" id="SSF51735">
    <property type="entry name" value="NAD(P)-binding Rossmann-fold domains"/>
    <property type="match status" value="1"/>
</dbReference>
<evidence type="ECO:0000256" key="2">
    <source>
        <dbReference type="ARBA" id="ARBA00023002"/>
    </source>
</evidence>
<evidence type="ECO:0000259" key="4">
    <source>
        <dbReference type="Pfam" id="PF01408"/>
    </source>
</evidence>
<feature type="domain" description="GFO/IDH/MocA-like oxidoreductase" evidence="5">
    <location>
        <begin position="134"/>
        <end position="249"/>
    </location>
</feature>
<reference evidence="6 7" key="1">
    <citation type="submission" date="2020-08" db="EMBL/GenBank/DDBJ databases">
        <title>Sequencing the genomes of 1000 actinobacteria strains.</title>
        <authorList>
            <person name="Klenk H.-P."/>
        </authorList>
    </citation>
    <scope>NUCLEOTIDE SEQUENCE [LARGE SCALE GENOMIC DNA]</scope>
    <source>
        <strain evidence="6 7">DSM 102030</strain>
    </source>
</reference>